<feature type="compositionally biased region" description="Polar residues" evidence="3">
    <location>
        <begin position="285"/>
        <end position="296"/>
    </location>
</feature>
<name>A0A0X3PVC1_SCHSO</name>
<dbReference type="Pfam" id="PF04818">
    <property type="entry name" value="CID"/>
    <property type="match status" value="1"/>
</dbReference>
<evidence type="ECO:0000313" key="6">
    <source>
        <dbReference type="EMBL" id="JAP52462.1"/>
    </source>
</evidence>
<feature type="domain" description="RRM" evidence="4">
    <location>
        <begin position="473"/>
        <end position="547"/>
    </location>
</feature>
<feature type="compositionally biased region" description="Low complexity" evidence="3">
    <location>
        <begin position="429"/>
        <end position="448"/>
    </location>
</feature>
<sequence length="734" mass="80769">MEELINFKRELKSLLEIQLPVSKQKMASITHAAINALNYYKHVVQIVEQFILKCPPEYKVPGLYAMDAIIRQSKQLYRDKDPYGQRFMRNITHVFKSLNGCLSKDRPMISRVLQLWKKANVFPPELILTLHNLVENPDKHITPPSASTLPKAESRTIENESGNPAVSETNENNGSNYPPTNIEPPTDLEATLQILDHMIREQTSLVIQGQMISKEAVLLLQSMIENLRQNGDIDPNLLGQLHNTVEMVAQTRSLQEELHAARENEQNAASQPNVQEKLHTDKDLSPSSFHNLEQDSSFQSKLDTCGKNTVTQQRTENPLQNTGYRDSCFDEITSLSPRSPKALSGRSRTGSERHHNAVTANTVDDVGQERKRRPRPASPSSTFDAVTPEPKRSRHSDTLDWSGSNLAAPDSSPGRPTVDNQFSPHPAVSALLSTAASSSSLTTTAETESQQEKRRQRAGLPELREGHVGIVSRTIFVGHLHKQLMESRLQSLCESASHGKVIECNFIPPRGCAFVTFDSRKAADRALRTMDRSMVEQREVKTAWAANLGVKRQTAIAETYWNEKEGCTYLPVTEVERMSRTEFDNLLEGHAQLDLDSLSGLPSLQERLLKPIKPASSSTSIVSVAPSISFDSPLKARATGRSPATPVSKAPLLSQPIASVIATSAPITLQQANTAATAVFYPTVVTTLLPTAPMVAVAPPLFPAPQPGTVCVLPPRAHSALQLPPPPPPPPPPP</sequence>
<dbReference type="Gene3D" id="3.30.70.330">
    <property type="match status" value="1"/>
</dbReference>
<dbReference type="PANTHER" id="PTHR23140:SF4">
    <property type="entry name" value="PROTEIN CBR-NRD-1"/>
    <property type="match status" value="1"/>
</dbReference>
<feature type="compositionally biased region" description="Basic and acidic residues" evidence="3">
    <location>
        <begin position="389"/>
        <end position="398"/>
    </location>
</feature>
<proteinExistence type="predicted"/>
<dbReference type="InterPro" id="IPR035979">
    <property type="entry name" value="RBD_domain_sf"/>
</dbReference>
<dbReference type="SMART" id="SM00360">
    <property type="entry name" value="RRM"/>
    <property type="match status" value="1"/>
</dbReference>
<dbReference type="InterPro" id="IPR008942">
    <property type="entry name" value="ENTH_VHS"/>
</dbReference>
<gene>
    <name evidence="6" type="ORF">TR142691</name>
</gene>
<feature type="compositionally biased region" description="Polar residues" evidence="3">
    <location>
        <begin position="159"/>
        <end position="179"/>
    </location>
</feature>
<dbReference type="EMBL" id="GEEE01010763">
    <property type="protein sequence ID" value="JAP52462.1"/>
    <property type="molecule type" value="Transcribed_RNA"/>
</dbReference>
<evidence type="ECO:0000259" key="4">
    <source>
        <dbReference type="PROSITE" id="PS50102"/>
    </source>
</evidence>
<feature type="non-terminal residue" evidence="6">
    <location>
        <position position="734"/>
    </location>
</feature>
<dbReference type="GO" id="GO:0005634">
    <property type="term" value="C:nucleus"/>
    <property type="evidence" value="ECO:0007669"/>
    <property type="project" value="TreeGrafter"/>
</dbReference>
<dbReference type="InterPro" id="IPR006569">
    <property type="entry name" value="CID_dom"/>
</dbReference>
<protein>
    <recommendedName>
        <fullName evidence="7">Protein SCAF8</fullName>
    </recommendedName>
</protein>
<feature type="region of interest" description="Disordered" evidence="3">
    <location>
        <begin position="138"/>
        <end position="185"/>
    </location>
</feature>
<dbReference type="SUPFAM" id="SSF54928">
    <property type="entry name" value="RNA-binding domain, RBD"/>
    <property type="match status" value="1"/>
</dbReference>
<reference evidence="6" key="1">
    <citation type="submission" date="2016-01" db="EMBL/GenBank/DDBJ databases">
        <title>Reference transcriptome for the parasite Schistocephalus solidus: insights into the molecular evolution of parasitism.</title>
        <authorList>
            <person name="Hebert F.O."/>
            <person name="Grambauer S."/>
            <person name="Barber I."/>
            <person name="Landry C.R."/>
            <person name="Aubin-Horth N."/>
        </authorList>
    </citation>
    <scope>NUCLEOTIDE SEQUENCE</scope>
</reference>
<dbReference type="PROSITE" id="PS50102">
    <property type="entry name" value="RRM"/>
    <property type="match status" value="1"/>
</dbReference>
<evidence type="ECO:0000259" key="5">
    <source>
        <dbReference type="PROSITE" id="PS51391"/>
    </source>
</evidence>
<dbReference type="InterPro" id="IPR012677">
    <property type="entry name" value="Nucleotide-bd_a/b_plait_sf"/>
</dbReference>
<dbReference type="Pfam" id="PF00076">
    <property type="entry name" value="RRM_1"/>
    <property type="match status" value="1"/>
</dbReference>
<dbReference type="SMART" id="SM00582">
    <property type="entry name" value="RPR"/>
    <property type="match status" value="1"/>
</dbReference>
<evidence type="ECO:0000256" key="3">
    <source>
        <dbReference type="SAM" id="MobiDB-lite"/>
    </source>
</evidence>
<feature type="region of interest" description="Disordered" evidence="3">
    <location>
        <begin position="262"/>
        <end position="296"/>
    </location>
</feature>
<dbReference type="GO" id="GO:0003723">
    <property type="term" value="F:RNA binding"/>
    <property type="evidence" value="ECO:0007669"/>
    <property type="project" value="UniProtKB-UniRule"/>
</dbReference>
<evidence type="ECO:0000256" key="1">
    <source>
        <dbReference type="ARBA" id="ARBA00022884"/>
    </source>
</evidence>
<feature type="domain" description="CID" evidence="5">
    <location>
        <begin position="1"/>
        <end position="138"/>
    </location>
</feature>
<evidence type="ECO:0008006" key="7">
    <source>
        <dbReference type="Google" id="ProtNLM"/>
    </source>
</evidence>
<feature type="region of interest" description="Disordered" evidence="3">
    <location>
        <begin position="330"/>
        <end position="460"/>
    </location>
</feature>
<dbReference type="SUPFAM" id="SSF48464">
    <property type="entry name" value="ENTH/VHS domain"/>
    <property type="match status" value="1"/>
</dbReference>
<evidence type="ECO:0000256" key="2">
    <source>
        <dbReference type="PROSITE-ProRule" id="PRU00176"/>
    </source>
</evidence>
<keyword evidence="1 2" id="KW-0694">RNA-binding</keyword>
<accession>A0A0X3PVC1</accession>
<dbReference type="Gene3D" id="1.25.40.90">
    <property type="match status" value="1"/>
</dbReference>
<dbReference type="InterPro" id="IPR051485">
    <property type="entry name" value="SR-CTD_assoc_factor"/>
</dbReference>
<organism evidence="6">
    <name type="scientific">Schistocephalus solidus</name>
    <name type="common">Tapeworm</name>
    <dbReference type="NCBI Taxonomy" id="70667"/>
    <lineage>
        <taxon>Eukaryota</taxon>
        <taxon>Metazoa</taxon>
        <taxon>Spiralia</taxon>
        <taxon>Lophotrochozoa</taxon>
        <taxon>Platyhelminthes</taxon>
        <taxon>Cestoda</taxon>
        <taxon>Eucestoda</taxon>
        <taxon>Diphyllobothriidea</taxon>
        <taxon>Diphyllobothriidae</taxon>
        <taxon>Schistocephalus</taxon>
    </lineage>
</organism>
<dbReference type="PROSITE" id="PS51391">
    <property type="entry name" value="CID"/>
    <property type="match status" value="1"/>
</dbReference>
<dbReference type="InterPro" id="IPR000504">
    <property type="entry name" value="RRM_dom"/>
</dbReference>
<dbReference type="CDD" id="cd16983">
    <property type="entry name" value="CID_SCAF8_like"/>
    <property type="match status" value="1"/>
</dbReference>
<dbReference type="AlphaFoldDB" id="A0A0X3PVC1"/>
<dbReference type="PANTHER" id="PTHR23140">
    <property type="entry name" value="RNA PROCESSING PROTEIN LD23810P"/>
    <property type="match status" value="1"/>
</dbReference>